<evidence type="ECO:0000313" key="2">
    <source>
        <dbReference type="EMBL" id="STZ42600.1"/>
    </source>
</evidence>
<dbReference type="RefSeq" id="WP_115327024.1">
    <property type="nucleotide sequence ID" value="NZ_JACKST010000066.1"/>
</dbReference>
<dbReference type="EMBL" id="UGQM01000001">
    <property type="protein sequence ID" value="STZ42600.1"/>
    <property type="molecule type" value="Genomic_DNA"/>
</dbReference>
<dbReference type="InterPro" id="IPR027417">
    <property type="entry name" value="P-loop_NTPase"/>
</dbReference>
<proteinExistence type="predicted"/>
<evidence type="ECO:0000313" key="3">
    <source>
        <dbReference type="Proteomes" id="UP000254291"/>
    </source>
</evidence>
<dbReference type="Gene3D" id="3.40.50.300">
    <property type="entry name" value="P-loop containing nucleotide triphosphate hydrolases"/>
    <property type="match status" value="1"/>
</dbReference>
<dbReference type="Proteomes" id="UP000254291">
    <property type="component" value="Unassembled WGS sequence"/>
</dbReference>
<evidence type="ECO:0000256" key="1">
    <source>
        <dbReference type="SAM" id="MobiDB-lite"/>
    </source>
</evidence>
<dbReference type="PANTHER" id="PTHR36451:SF1">
    <property type="entry name" value="OMEGA-HYDROXY-BETA-DIHYDROMENAQUINONE-9 SULFOTRANSFERASE STF3"/>
    <property type="match status" value="1"/>
</dbReference>
<gene>
    <name evidence="2" type="ORF">NCTC10742_01814</name>
</gene>
<dbReference type="PANTHER" id="PTHR36451">
    <property type="entry name" value="PAPS-DEPENDENT SULFOTRANSFERASE STF3"/>
    <property type="match status" value="1"/>
</dbReference>
<feature type="region of interest" description="Disordered" evidence="1">
    <location>
        <begin position="121"/>
        <end position="143"/>
    </location>
</feature>
<accession>A0A378SIR8</accession>
<dbReference type="SUPFAM" id="SSF52540">
    <property type="entry name" value="P-loop containing nucleoside triphosphate hydrolases"/>
    <property type="match status" value="1"/>
</dbReference>
<feature type="compositionally biased region" description="Basic and acidic residues" evidence="1">
    <location>
        <begin position="131"/>
        <end position="143"/>
    </location>
</feature>
<reference evidence="2 3" key="1">
    <citation type="submission" date="2018-06" db="EMBL/GenBank/DDBJ databases">
        <authorList>
            <consortium name="Pathogen Informatics"/>
            <person name="Doyle S."/>
        </authorList>
    </citation>
    <scope>NUCLEOTIDE SEQUENCE [LARGE SCALE GENOMIC DNA]</scope>
    <source>
        <strain evidence="2 3">NCTC10742</strain>
    </source>
</reference>
<name>A0A378SIR8_9MYCO</name>
<dbReference type="InterPro" id="IPR052736">
    <property type="entry name" value="Stf3_sulfotransferase"/>
</dbReference>
<dbReference type="AlphaFoldDB" id="A0A378SIR8"/>
<organism evidence="2 3">
    <name type="scientific">Mycolicibacterium gilvum</name>
    <dbReference type="NCBI Taxonomy" id="1804"/>
    <lineage>
        <taxon>Bacteria</taxon>
        <taxon>Bacillati</taxon>
        <taxon>Actinomycetota</taxon>
        <taxon>Actinomycetes</taxon>
        <taxon>Mycobacteriales</taxon>
        <taxon>Mycobacteriaceae</taxon>
        <taxon>Mycolicibacterium</taxon>
    </lineage>
</organism>
<dbReference type="Pfam" id="PF13469">
    <property type="entry name" value="Sulfotransfer_3"/>
    <property type="match status" value="1"/>
</dbReference>
<protein>
    <submittedName>
        <fullName evidence="2">Phthiodiolone/phenol phthiodiolone dimycocerosates keto reductase</fullName>
    </submittedName>
</protein>
<sequence length="393" mass="44442">MTILDSDVLIADAKESTGLTDFGDDTLPERVALVVERLNSADLDETGSRAAALTINGLLTSRLHFMADRVRMPLAAERITAPLFATGEPRSGTTLLHALLAEDETSRALRFWEVMYPSPPPGPAVGASEATGEHSADDPRRAQADADWREILDRIPPWIVSHPYNDLLGDGLPECERTWAFDFRATNPSAWWRVPVTIQNFAQDHHAQYALHHMMLQHIQYARPPKRWVLKGFHGRRLGALFDTYPDARIVWVHRDPVQVLASQIVAFGQINESLAGALDWTQYAKATIEGSRANFHAYLIDPFVDDPRIHHVRYRDFVVDPVATIGGFYDFAEVPFTAHAEQAMRDYLATNRSDRYGKFTYSTDVLPVPVQQLHDEFAPYRERFGIDIETRR</sequence>